<sequence>MYKILTLNAVSEEGLERLPGGQYEDTADCRDPDAILVRSCDMHDMLIPESV</sequence>
<dbReference type="AlphaFoldDB" id="A0A383B5U1"/>
<organism evidence="1">
    <name type="scientific">marine metagenome</name>
    <dbReference type="NCBI Taxonomy" id="408172"/>
    <lineage>
        <taxon>unclassified sequences</taxon>
        <taxon>metagenomes</taxon>
        <taxon>ecological metagenomes</taxon>
    </lineage>
</organism>
<protein>
    <recommendedName>
        <fullName evidence="2">D-isomer specific 2-hydroxyacid dehydrogenase catalytic domain-containing protein</fullName>
    </recommendedName>
</protein>
<accession>A0A383B5U1</accession>
<evidence type="ECO:0008006" key="2">
    <source>
        <dbReference type="Google" id="ProtNLM"/>
    </source>
</evidence>
<evidence type="ECO:0000313" key="1">
    <source>
        <dbReference type="EMBL" id="SVE15264.1"/>
    </source>
</evidence>
<dbReference type="EMBL" id="UINC01197664">
    <property type="protein sequence ID" value="SVE15264.1"/>
    <property type="molecule type" value="Genomic_DNA"/>
</dbReference>
<gene>
    <name evidence="1" type="ORF">METZ01_LOCUS468118</name>
</gene>
<name>A0A383B5U1_9ZZZZ</name>
<feature type="non-terminal residue" evidence="1">
    <location>
        <position position="51"/>
    </location>
</feature>
<reference evidence="1" key="1">
    <citation type="submission" date="2018-05" db="EMBL/GenBank/DDBJ databases">
        <authorList>
            <person name="Lanie J.A."/>
            <person name="Ng W.-L."/>
            <person name="Kazmierczak K.M."/>
            <person name="Andrzejewski T.M."/>
            <person name="Davidsen T.M."/>
            <person name="Wayne K.J."/>
            <person name="Tettelin H."/>
            <person name="Glass J.I."/>
            <person name="Rusch D."/>
            <person name="Podicherti R."/>
            <person name="Tsui H.-C.T."/>
            <person name="Winkler M.E."/>
        </authorList>
    </citation>
    <scope>NUCLEOTIDE SEQUENCE</scope>
</reference>
<proteinExistence type="predicted"/>